<dbReference type="InterPro" id="IPR017853">
    <property type="entry name" value="GH"/>
</dbReference>
<keyword evidence="6" id="KW-0325">Glycoprotein</keyword>
<dbReference type="SUPFAM" id="SSF49899">
    <property type="entry name" value="Concanavalin A-like lectins/glucanases"/>
    <property type="match status" value="1"/>
</dbReference>
<dbReference type="SUPFAM" id="SSF51445">
    <property type="entry name" value="(Trans)glycosidases"/>
    <property type="match status" value="1"/>
</dbReference>
<sequence>MQRSRLYAYFAALCLWNIGLLNISAKADTLTLTVDANHPGPALSPLQHGVFFEEINHAGDGGLYAEKIQNRAFTNGIVAWTPWTENGAVVHLNLLPTSNPQSAAHYLEVRVERGAANGDAWGGVANTGYWGIGTHKGETFRGQIVVKLSSKLVGPLVVALRAADGTVLAEHRFTKLAASGNDQTLEYLFRSPKEDAHAFLTITTQAPATFDLRFVSLFPTDTFDHQTNGLRADLAQMVADLKPSFVRFPGGCFVEGDILAHRFRWRGSIGPLMDRTPTDDLWGYQCDNGLGYLEYLEWCEEMHAEPIFVINCGMSHKQNVPLDQLQPYIQSALDAIEYANGPVTSKWGAQRAKDGHPAPFHLQYIEVGNEDGFDDYDARFAMFYDAIKARYPYIKLIADTRVNSRPADLVDDHYYASTLFFVRQAAALDNYPRNATPVYIGEFAVTRGAGHGNLNAALGEAYFMTAIERNSDVIKMASYAPLFANVNNMVWNPDAILFDSLHAYGTPSYWAQWMFSRNRGDVVLPTTVEEPPSSNKVLDRGGIGVATWATSAEFTDLKVTQGDKVLWTLNSPGAFPLTPQTGQWTIADGTARQTDLGTNLRAVGGDPSWTDYTFSLRARKLGGKEGFLIMFHVRDQDNWYWWNVGGWGNTHDNIEEIVGGASTELAYNVPNHIETGRWYDLRVQVQGNRVRCYLDNKLEYDIRLPNLPTLGVVTTREDKTGDVIIKMVNLKGESRDVHIRLNGVGQVAPDGSAWVMTASSPNAENSFVNPHAVVPIEHPVRNISDQFTYTCPPWSIVILRLHTHLPTTAEQR</sequence>
<reference evidence="9" key="1">
    <citation type="submission" date="2013-03" db="EMBL/GenBank/DDBJ databases">
        <title>Genome sequence of Chthonomonas calidirosea, the first sequenced genome from the Armatimonadetes phylum (formally candidate division OP10).</title>
        <authorList>
            <person name="Lee K.C.Y."/>
            <person name="Morgan X.C."/>
            <person name="Dunfield P.F."/>
            <person name="Tamas I."/>
            <person name="Houghton K.M."/>
            <person name="Vyssotski M."/>
            <person name="Ryan J.L.J."/>
            <person name="Lagutin K."/>
            <person name="McDonald I.R."/>
            <person name="Stott M.B."/>
        </authorList>
    </citation>
    <scope>NUCLEOTIDE SEQUENCE [LARGE SCALE GENOMIC DNA]</scope>
    <source>
        <strain evidence="9">DSM 23976 / ICMP 18418 / T49</strain>
    </source>
</reference>
<keyword evidence="9" id="KW-1185">Reference proteome</keyword>
<accession>S0EU82</accession>
<dbReference type="GO" id="GO:0046556">
    <property type="term" value="F:alpha-L-arabinofuranosidase activity"/>
    <property type="evidence" value="ECO:0007669"/>
    <property type="project" value="UniProtKB-EC"/>
</dbReference>
<proteinExistence type="inferred from homology"/>
<dbReference type="Proteomes" id="UP000014227">
    <property type="component" value="Chromosome I"/>
</dbReference>
<dbReference type="PANTHER" id="PTHR31776">
    <property type="entry name" value="ALPHA-L-ARABINOFURANOSIDASE 1"/>
    <property type="match status" value="1"/>
</dbReference>
<dbReference type="HOGENOM" id="CLU_010060_2_0_0"/>
<organism evidence="8 9">
    <name type="scientific">Chthonomonas calidirosea (strain DSM 23976 / ICMP 18418 / T49)</name>
    <dbReference type="NCBI Taxonomy" id="1303518"/>
    <lineage>
        <taxon>Bacteria</taxon>
        <taxon>Bacillati</taxon>
        <taxon>Armatimonadota</taxon>
        <taxon>Chthonomonadia</taxon>
        <taxon>Chthonomonadales</taxon>
        <taxon>Chthonomonadaceae</taxon>
        <taxon>Chthonomonas</taxon>
    </lineage>
</organism>
<dbReference type="InterPro" id="IPR055235">
    <property type="entry name" value="ASD1_cat"/>
</dbReference>
<feature type="domain" description="Alpha-L-arabinofuranosidase C-terminal" evidence="7">
    <location>
        <begin position="441"/>
        <end position="795"/>
    </location>
</feature>
<dbReference type="PATRIC" id="fig|1303518.3.peg.1402"/>
<dbReference type="eggNOG" id="COG3534">
    <property type="taxonomic scope" value="Bacteria"/>
</dbReference>
<dbReference type="SMR" id="S0EU82"/>
<dbReference type="RefSeq" id="WP_016482729.1">
    <property type="nucleotide sequence ID" value="NC_021487.1"/>
</dbReference>
<dbReference type="InterPro" id="IPR051563">
    <property type="entry name" value="Glycosyl_Hydrolase_51"/>
</dbReference>
<evidence type="ECO:0000259" key="7">
    <source>
        <dbReference type="SMART" id="SM00813"/>
    </source>
</evidence>
<dbReference type="InParanoid" id="S0EU82"/>
<comment type="catalytic activity">
    <reaction evidence="1">
        <text>Hydrolysis of terminal non-reducing alpha-L-arabinofuranoside residues in alpha-L-arabinosides.</text>
        <dbReference type="EC" id="3.2.1.55"/>
    </reaction>
</comment>
<dbReference type="GO" id="GO:0046373">
    <property type="term" value="P:L-arabinose metabolic process"/>
    <property type="evidence" value="ECO:0007669"/>
    <property type="project" value="InterPro"/>
</dbReference>
<evidence type="ECO:0000313" key="8">
    <source>
        <dbReference type="EMBL" id="CCW35190.1"/>
    </source>
</evidence>
<name>S0EU82_CHTCT</name>
<dbReference type="Gene3D" id="2.60.120.560">
    <property type="entry name" value="Exo-inulinase, domain 1"/>
    <property type="match status" value="1"/>
</dbReference>
<evidence type="ECO:0000256" key="5">
    <source>
        <dbReference type="ARBA" id="ARBA00022801"/>
    </source>
</evidence>
<dbReference type="EMBL" id="HF951689">
    <property type="protein sequence ID" value="CCW35190.1"/>
    <property type="molecule type" value="Genomic_DNA"/>
</dbReference>
<dbReference type="KEGG" id="ccz:CCALI_01373"/>
<dbReference type="Pfam" id="PF22848">
    <property type="entry name" value="ASD1_dom"/>
    <property type="match status" value="1"/>
</dbReference>
<gene>
    <name evidence="8" type="ORF">CCALI_01373</name>
</gene>
<dbReference type="Gene3D" id="3.20.20.80">
    <property type="entry name" value="Glycosidases"/>
    <property type="match status" value="1"/>
</dbReference>
<dbReference type="InterPro" id="IPR013320">
    <property type="entry name" value="ConA-like_dom_sf"/>
</dbReference>
<evidence type="ECO:0000256" key="4">
    <source>
        <dbReference type="ARBA" id="ARBA00022729"/>
    </source>
</evidence>
<evidence type="ECO:0000256" key="6">
    <source>
        <dbReference type="ARBA" id="ARBA00023180"/>
    </source>
</evidence>
<dbReference type="Pfam" id="PF06964">
    <property type="entry name" value="Alpha-L-AF_C"/>
    <property type="match status" value="1"/>
</dbReference>
<dbReference type="EC" id="3.2.1.55" evidence="3"/>
<evidence type="ECO:0000313" key="9">
    <source>
        <dbReference type="Proteomes" id="UP000014227"/>
    </source>
</evidence>
<dbReference type="PANTHER" id="PTHR31776:SF0">
    <property type="entry name" value="ALPHA-L-ARABINOFURANOSIDASE 1"/>
    <property type="match status" value="1"/>
</dbReference>
<evidence type="ECO:0000256" key="2">
    <source>
        <dbReference type="ARBA" id="ARBA00007186"/>
    </source>
</evidence>
<keyword evidence="5" id="KW-0378">Hydrolase</keyword>
<dbReference type="STRING" id="454171.CP488_02723"/>
<dbReference type="InterPro" id="IPR010720">
    <property type="entry name" value="Alpha-L-AF_C"/>
</dbReference>
<evidence type="ECO:0000256" key="3">
    <source>
        <dbReference type="ARBA" id="ARBA00012670"/>
    </source>
</evidence>
<evidence type="ECO:0000256" key="1">
    <source>
        <dbReference type="ARBA" id="ARBA00001462"/>
    </source>
</evidence>
<dbReference type="SUPFAM" id="SSF51011">
    <property type="entry name" value="Glycosyl hydrolase domain"/>
    <property type="match status" value="1"/>
</dbReference>
<comment type="similarity">
    <text evidence="2">Belongs to the glycosyl hydrolase 51 family.</text>
</comment>
<dbReference type="AlphaFoldDB" id="S0EU82"/>
<protein>
    <recommendedName>
        <fullName evidence="3">non-reducing end alpha-L-arabinofuranosidase</fullName>
        <ecNumber evidence="3">3.2.1.55</ecNumber>
    </recommendedName>
</protein>
<keyword evidence="4" id="KW-0732">Signal</keyword>
<dbReference type="SMART" id="SM00813">
    <property type="entry name" value="Alpha-L-AF_C"/>
    <property type="match status" value="1"/>
</dbReference>